<dbReference type="GO" id="GO:0016020">
    <property type="term" value="C:membrane"/>
    <property type="evidence" value="ECO:0007669"/>
    <property type="project" value="UniProtKB-SubCell"/>
</dbReference>
<keyword evidence="4" id="KW-0472">Membrane</keyword>
<gene>
    <name evidence="5" type="ORF">NCTC10815_00929</name>
</gene>
<dbReference type="Pfam" id="PF02674">
    <property type="entry name" value="Colicin_V"/>
    <property type="match status" value="1"/>
</dbReference>
<name>A0A378MB76_LISGR</name>
<reference evidence="5 6" key="1">
    <citation type="submission" date="2018-06" db="EMBL/GenBank/DDBJ databases">
        <authorList>
            <consortium name="Pathogen Informatics"/>
            <person name="Doyle S."/>
        </authorList>
    </citation>
    <scope>NUCLEOTIDE SEQUENCE [LARGE SCALE GENOMIC DNA]</scope>
    <source>
        <strain evidence="6">NCTC 10815</strain>
    </source>
</reference>
<evidence type="ECO:0000256" key="2">
    <source>
        <dbReference type="ARBA" id="ARBA00022692"/>
    </source>
</evidence>
<dbReference type="InterPro" id="IPR003825">
    <property type="entry name" value="Colicin-V_CvpA"/>
</dbReference>
<sequence>MILNAIILILIISNFFKGFYVGFIRQLITLIGYILAIVVASMYYDKLAPYLNFIPHPNFDTTSNATAFLDALQNEAVYYNVLAFIIIFIAATIIVHMIASLSRGITNLPVLRQINGLLGAVLGAVTSYIYIFVLLYFAALFPIHWLMEAINDSSVAQWMMQNTPILSEQFVDWVTKVLTN</sequence>
<proteinExistence type="predicted"/>
<dbReference type="GO" id="GO:0009403">
    <property type="term" value="P:toxin biosynthetic process"/>
    <property type="evidence" value="ECO:0007669"/>
    <property type="project" value="InterPro"/>
</dbReference>
<evidence type="ECO:0000313" key="6">
    <source>
        <dbReference type="Proteomes" id="UP000254879"/>
    </source>
</evidence>
<evidence type="ECO:0000256" key="1">
    <source>
        <dbReference type="ARBA" id="ARBA00004141"/>
    </source>
</evidence>
<evidence type="ECO:0000256" key="4">
    <source>
        <dbReference type="ARBA" id="ARBA00023136"/>
    </source>
</evidence>
<dbReference type="PANTHER" id="PTHR37306:SF1">
    <property type="entry name" value="COLICIN V PRODUCTION PROTEIN"/>
    <property type="match status" value="1"/>
</dbReference>
<protein>
    <submittedName>
        <fullName evidence="5">Colicin V production protein</fullName>
    </submittedName>
</protein>
<dbReference type="Proteomes" id="UP000254879">
    <property type="component" value="Unassembled WGS sequence"/>
</dbReference>
<keyword evidence="2" id="KW-0812">Transmembrane</keyword>
<dbReference type="RefSeq" id="WP_003755218.1">
    <property type="nucleotide sequence ID" value="NZ_CABKNG010000001.1"/>
</dbReference>
<dbReference type="EMBL" id="UGPG01000001">
    <property type="protein sequence ID" value="STY43629.1"/>
    <property type="molecule type" value="Genomic_DNA"/>
</dbReference>
<accession>A0A378MB76</accession>
<evidence type="ECO:0000256" key="3">
    <source>
        <dbReference type="ARBA" id="ARBA00022989"/>
    </source>
</evidence>
<dbReference type="OrthoDB" id="1809613at2"/>
<keyword evidence="3" id="KW-1133">Transmembrane helix</keyword>
<comment type="subcellular location">
    <subcellularLocation>
        <location evidence="1">Membrane</location>
        <topology evidence="1">Multi-pass membrane protein</topology>
    </subcellularLocation>
</comment>
<dbReference type="PANTHER" id="PTHR37306">
    <property type="entry name" value="COLICIN V PRODUCTION PROTEIN"/>
    <property type="match status" value="1"/>
</dbReference>
<dbReference type="AlphaFoldDB" id="A0A378MB76"/>
<evidence type="ECO:0000313" key="5">
    <source>
        <dbReference type="EMBL" id="STY43629.1"/>
    </source>
</evidence>
<organism evidence="5 6">
    <name type="scientific">Listeria grayi</name>
    <name type="common">Listeria murrayi</name>
    <dbReference type="NCBI Taxonomy" id="1641"/>
    <lineage>
        <taxon>Bacteria</taxon>
        <taxon>Bacillati</taxon>
        <taxon>Bacillota</taxon>
        <taxon>Bacilli</taxon>
        <taxon>Bacillales</taxon>
        <taxon>Listeriaceae</taxon>
        <taxon>Listeria</taxon>
    </lineage>
</organism>